<dbReference type="HOGENOM" id="CLU_764882_0_0_7"/>
<dbReference type="CDD" id="cd17036">
    <property type="entry name" value="T3SC_YbjN-like_1"/>
    <property type="match status" value="1"/>
</dbReference>
<dbReference type="EMBL" id="AFRZ01000001">
    <property type="protein sequence ID" value="EHP28953.1"/>
    <property type="molecule type" value="Genomic_DNA"/>
</dbReference>
<comment type="caution">
    <text evidence="1">The sequence shown here is derived from an EMBL/GenBank/DDBJ whole genome shotgun (WGS) entry which is preliminary data.</text>
</comment>
<dbReference type="Proteomes" id="UP000006431">
    <property type="component" value="Unassembled WGS sequence"/>
</dbReference>
<accession>H1FUU6</accession>
<name>B6BKA0_SULGG</name>
<keyword evidence="2" id="KW-1185">Reference proteome</keyword>
<sequence>MNTQALLETYIDNIIQIMTPYGTGTGFIIDDLIITNSHVVSGLKEVVISSKQVKRVIAQVVYDDPDYDLAFIKTVFKAPKNPLKLSTTPVNNGDITVAIGHPYGLNYTATEGIVSKASRLYEDLEYIQIDAAINPGNSGGPLLNIHGEVTGVNTFIIQNANNLGFALPYFYVQESLKNFKDVDAANIIKCPSCKNLIHEKDIKNDYCSECGTKLEVAYQRRTGYNPTGSTKLLEEILTSLDVNVTLARRSQASWRVDHGSARIEINYYENGIIIGDSKLCRIPKENIGAIYDYMLSENEKLTYLQFSINENSIYLSYLIVDSSLTLKEGKIALERLFKLSDKYDEILINKFKAIKLKRDEEDE</sequence>
<proteinExistence type="predicted"/>
<keyword evidence="1" id="KW-0645">Protease</keyword>
<dbReference type="PRINTS" id="PR00834">
    <property type="entry name" value="PROTEASES2C"/>
</dbReference>
<dbReference type="InterPro" id="IPR009003">
    <property type="entry name" value="Peptidase_S1_PA"/>
</dbReference>
<dbReference type="RefSeq" id="WP_008338045.1">
    <property type="nucleotide sequence ID" value="NZ_AFRZ01000001.1"/>
</dbReference>
<evidence type="ECO:0000313" key="1">
    <source>
        <dbReference type="EMBL" id="EHP28953.1"/>
    </source>
</evidence>
<dbReference type="PATRIC" id="fig|929558.5.peg.424"/>
<dbReference type="Pfam" id="PF13365">
    <property type="entry name" value="Trypsin_2"/>
    <property type="match status" value="1"/>
</dbReference>
<dbReference type="Gene3D" id="2.40.10.120">
    <property type="match status" value="1"/>
</dbReference>
<protein>
    <submittedName>
        <fullName evidence="1">Serine protease</fullName>
        <ecNumber evidence="1">3.4.16.5</ecNumber>
    </submittedName>
</protein>
<dbReference type="GO" id="GO:0004185">
    <property type="term" value="F:serine-type carboxypeptidase activity"/>
    <property type="evidence" value="ECO:0007669"/>
    <property type="project" value="UniProtKB-EC"/>
</dbReference>
<dbReference type="eggNOG" id="COG0265">
    <property type="taxonomic scope" value="Bacteria"/>
</dbReference>
<dbReference type="PANTHER" id="PTHR22939:SF129">
    <property type="entry name" value="SERINE PROTEASE HTRA2, MITOCHONDRIAL"/>
    <property type="match status" value="1"/>
</dbReference>
<keyword evidence="1" id="KW-0378">Hydrolase</keyword>
<dbReference type="PANTHER" id="PTHR22939">
    <property type="entry name" value="SERINE PROTEASE FAMILY S1C HTRA-RELATED"/>
    <property type="match status" value="1"/>
</dbReference>
<dbReference type="InterPro" id="IPR001940">
    <property type="entry name" value="Peptidase_S1C"/>
</dbReference>
<reference evidence="1 2" key="1">
    <citation type="journal article" date="2012" name="Proc. Natl. Acad. Sci. U.S.A.">
        <title>Genome and physiology of a model Epsilonproteobacterium responsible for sulfide detoxification in marine oxygen depletion zones.</title>
        <authorList>
            <person name="Grote J."/>
            <person name="Schott T."/>
            <person name="Bruckner C.G."/>
            <person name="Glockner F.O."/>
            <person name="Jost G."/>
            <person name="Teeling H."/>
            <person name="Labrenz M."/>
            <person name="Jurgens K."/>
        </authorList>
    </citation>
    <scope>NUCLEOTIDE SEQUENCE [LARGE SCALE GENOMIC DNA]</scope>
    <source>
        <strain evidence="1 2">GD1</strain>
    </source>
</reference>
<dbReference type="GO" id="GO:0004252">
    <property type="term" value="F:serine-type endopeptidase activity"/>
    <property type="evidence" value="ECO:0007669"/>
    <property type="project" value="InterPro"/>
</dbReference>
<evidence type="ECO:0000313" key="2">
    <source>
        <dbReference type="Proteomes" id="UP000006431"/>
    </source>
</evidence>
<dbReference type="EC" id="3.4.16.5" evidence="1"/>
<dbReference type="SUPFAM" id="SSF50494">
    <property type="entry name" value="Trypsin-like serine proteases"/>
    <property type="match status" value="1"/>
</dbReference>
<gene>
    <name evidence="1" type="primary">htrA</name>
    <name evidence="1" type="ORF">SMGD1_0426</name>
</gene>
<dbReference type="SUPFAM" id="SSF69635">
    <property type="entry name" value="Type III secretory system chaperone-like"/>
    <property type="match status" value="1"/>
</dbReference>
<dbReference type="STRING" id="929558.SMGD1_0426"/>
<keyword evidence="1" id="KW-0121">Carboxypeptidase</keyword>
<accession>B6BKA0</accession>
<dbReference type="GO" id="GO:0006508">
    <property type="term" value="P:proteolysis"/>
    <property type="evidence" value="ECO:0007669"/>
    <property type="project" value="UniProtKB-KW"/>
</dbReference>
<dbReference type="OrthoDB" id="9766361at2"/>
<dbReference type="AlphaFoldDB" id="B6BKA0"/>
<dbReference type="Gene3D" id="3.30.1460.10">
    <property type="match status" value="1"/>
</dbReference>
<organism evidence="1 2">
    <name type="scientific">Sulfurimonas gotlandica (strain DSM 19862 / JCM 16533 / GD1)</name>
    <dbReference type="NCBI Taxonomy" id="929558"/>
    <lineage>
        <taxon>Bacteria</taxon>
        <taxon>Pseudomonadati</taxon>
        <taxon>Campylobacterota</taxon>
        <taxon>Epsilonproteobacteria</taxon>
        <taxon>Campylobacterales</taxon>
        <taxon>Sulfurimonadaceae</taxon>
        <taxon>Sulfurimonas</taxon>
    </lineage>
</organism>